<evidence type="ECO:0000313" key="5">
    <source>
        <dbReference type="Proteomes" id="UP000717585"/>
    </source>
</evidence>
<dbReference type="GO" id="GO:0002143">
    <property type="term" value="P:tRNA wobble position uridine thiolation"/>
    <property type="evidence" value="ECO:0007669"/>
    <property type="project" value="TreeGrafter"/>
</dbReference>
<name>A0A8J6B590_9EUKA</name>
<dbReference type="GO" id="GO:0016740">
    <property type="term" value="F:transferase activity"/>
    <property type="evidence" value="ECO:0007669"/>
    <property type="project" value="UniProtKB-KW"/>
</dbReference>
<evidence type="ECO:0000256" key="2">
    <source>
        <dbReference type="PIRSR" id="PIRSR004976-51"/>
    </source>
</evidence>
<reference evidence="4" key="1">
    <citation type="submission" date="2021-05" db="EMBL/GenBank/DDBJ databases">
        <title>A free-living protist that lacks canonical eukaryotic 1 DNA replication and segregation systems.</title>
        <authorList>
            <person name="Salas-Leiva D.E."/>
            <person name="Tromer E.C."/>
            <person name="Curtis B.A."/>
            <person name="Jerlstrom-Hultqvist J."/>
            <person name="Kolisko M."/>
            <person name="Yi Z."/>
            <person name="Salas-Leiva J.S."/>
            <person name="Gallot-Lavallee L."/>
            <person name="Kops G.J.P.L."/>
            <person name="Archibald J.M."/>
            <person name="Simpson A.G.B."/>
            <person name="Roger A.J."/>
        </authorList>
    </citation>
    <scope>NUCLEOTIDE SEQUENCE</scope>
    <source>
        <strain evidence="4">BICM</strain>
    </source>
</reference>
<evidence type="ECO:0000259" key="3">
    <source>
        <dbReference type="Pfam" id="PF01171"/>
    </source>
</evidence>
<comment type="caution">
    <text evidence="4">The sequence shown here is derived from an EMBL/GenBank/DDBJ whole genome shotgun (WGS) entry which is preliminary data.</text>
</comment>
<dbReference type="OrthoDB" id="198857at2759"/>
<dbReference type="Proteomes" id="UP000717585">
    <property type="component" value="Unassembled WGS sequence"/>
</dbReference>
<dbReference type="PIRSF" id="PIRSF004976">
    <property type="entry name" value="ATPase_YdaO"/>
    <property type="match status" value="1"/>
</dbReference>
<evidence type="ECO:0000256" key="1">
    <source>
        <dbReference type="ARBA" id="ARBA00022679"/>
    </source>
</evidence>
<feature type="domain" description="tRNA(Ile)-lysidine/2-thiocytidine synthase N-terminal" evidence="3">
    <location>
        <begin position="50"/>
        <end position="241"/>
    </location>
</feature>
<keyword evidence="1" id="KW-0808">Transferase</keyword>
<dbReference type="InterPro" id="IPR020554">
    <property type="entry name" value="UPF0021_CS"/>
</dbReference>
<accession>A0A8J6B590</accession>
<dbReference type="PROSITE" id="PS01263">
    <property type="entry name" value="UPF0021"/>
    <property type="match status" value="1"/>
</dbReference>
<keyword evidence="2" id="KW-0547">Nucleotide-binding</keyword>
<dbReference type="GO" id="GO:0005739">
    <property type="term" value="C:mitochondrion"/>
    <property type="evidence" value="ECO:0007669"/>
    <property type="project" value="TreeGrafter"/>
</dbReference>
<feature type="binding site" evidence="2">
    <location>
        <position position="164"/>
    </location>
    <ligand>
        <name>ATP</name>
        <dbReference type="ChEBI" id="CHEBI:30616"/>
    </ligand>
</feature>
<gene>
    <name evidence="4" type="ORF">J8273_3432</name>
</gene>
<dbReference type="GO" id="GO:0000049">
    <property type="term" value="F:tRNA binding"/>
    <property type="evidence" value="ECO:0007669"/>
    <property type="project" value="TreeGrafter"/>
</dbReference>
<dbReference type="PANTHER" id="PTHR11807">
    <property type="entry name" value="ATPASES OF THE PP SUPERFAMILY-RELATED"/>
    <property type="match status" value="1"/>
</dbReference>
<dbReference type="InterPro" id="IPR014729">
    <property type="entry name" value="Rossmann-like_a/b/a_fold"/>
</dbReference>
<proteinExistence type="predicted"/>
<dbReference type="SUPFAM" id="SSF52402">
    <property type="entry name" value="Adenine nucleotide alpha hydrolases-like"/>
    <property type="match status" value="1"/>
</dbReference>
<sequence length="306" mass="33098">MPCAICNGKAAIKYASDGRLLCKPCFFQTFEDAVLHTIEADSLFTPGQRVAIGVSGGKDSSVLTHVLFVLNERHSLGLDLHMVAIDEGIRGYRDDSLACVYRMQERYSLPLVVKSFKGLFGASLDDMDARRTTETPLCSECGVLRRNALLVGSREAQADIMALGHNADDAAEAVILNLMRADTARLGRGTKALTGGADIPRAKPMHRCTQRDIVMYAHLQRLDYFATECTYAPRALRNVPRAILGAAGGVIQGVPLKVMQVGEVLSRRLDTGTRPGLCERCGGMASGRVCQACLVVEAEGKRAREG</sequence>
<feature type="binding site" evidence="2">
    <location>
        <position position="85"/>
    </location>
    <ligand>
        <name>ATP</name>
        <dbReference type="ChEBI" id="CHEBI:30616"/>
    </ligand>
</feature>
<dbReference type="Gene3D" id="3.40.50.620">
    <property type="entry name" value="HUPs"/>
    <property type="match status" value="1"/>
</dbReference>
<dbReference type="InterPro" id="IPR011063">
    <property type="entry name" value="TilS/TtcA_N"/>
</dbReference>
<feature type="binding site" evidence="2">
    <location>
        <begin position="53"/>
        <end position="55"/>
    </location>
    <ligand>
        <name>ATP</name>
        <dbReference type="ChEBI" id="CHEBI:30616"/>
    </ligand>
</feature>
<feature type="binding site" evidence="2">
    <location>
        <position position="59"/>
    </location>
    <ligand>
        <name>ATP</name>
        <dbReference type="ChEBI" id="CHEBI:30616"/>
    </ligand>
</feature>
<keyword evidence="5" id="KW-1185">Reference proteome</keyword>
<keyword evidence="2" id="KW-0067">ATP-binding</keyword>
<feature type="binding site" evidence="2">
    <location>
        <position position="169"/>
    </location>
    <ligand>
        <name>ATP</name>
        <dbReference type="ChEBI" id="CHEBI:30616"/>
    </ligand>
</feature>
<dbReference type="InterPro" id="IPR035107">
    <property type="entry name" value="tRNA_thiolation_TtcA_Ctu1"/>
</dbReference>
<dbReference type="EMBL" id="JAHDYR010000025">
    <property type="protein sequence ID" value="KAG9393299.1"/>
    <property type="molecule type" value="Genomic_DNA"/>
</dbReference>
<organism evidence="4 5">
    <name type="scientific">Carpediemonas membranifera</name>
    <dbReference type="NCBI Taxonomy" id="201153"/>
    <lineage>
        <taxon>Eukaryota</taxon>
        <taxon>Metamonada</taxon>
        <taxon>Carpediemonas-like organisms</taxon>
        <taxon>Carpediemonas</taxon>
    </lineage>
</organism>
<evidence type="ECO:0000313" key="4">
    <source>
        <dbReference type="EMBL" id="KAG9393299.1"/>
    </source>
</evidence>
<dbReference type="Pfam" id="PF01171">
    <property type="entry name" value="ATP_bind_3"/>
    <property type="match status" value="1"/>
</dbReference>
<dbReference type="PANTHER" id="PTHR11807:SF12">
    <property type="entry name" value="CYTOPLASMIC TRNA 2-THIOLATION PROTEIN 1"/>
    <property type="match status" value="1"/>
</dbReference>
<dbReference type="AlphaFoldDB" id="A0A8J6B590"/>
<protein>
    <submittedName>
        <fullName evidence="4">2-thiocytidine tRNA biosynthesis protein TtcA</fullName>
    </submittedName>
</protein>
<dbReference type="GO" id="GO:0005524">
    <property type="term" value="F:ATP binding"/>
    <property type="evidence" value="ECO:0007669"/>
    <property type="project" value="UniProtKB-KW"/>
</dbReference>
<dbReference type="GO" id="GO:0002144">
    <property type="term" value="C:cytosolic tRNA wobble base thiouridylase complex"/>
    <property type="evidence" value="ECO:0007669"/>
    <property type="project" value="TreeGrafter"/>
</dbReference>